<dbReference type="PANTHER" id="PTHR43420:SF44">
    <property type="entry name" value="ACETYLTRANSFERASE YPEA"/>
    <property type="match status" value="1"/>
</dbReference>
<reference evidence="4 5" key="1">
    <citation type="submission" date="2020-01" db="EMBL/GenBank/DDBJ databases">
        <title>Bacteria diversity of Porities sp.</title>
        <authorList>
            <person name="Wang G."/>
        </authorList>
    </citation>
    <scope>NUCLEOTIDE SEQUENCE [LARGE SCALE GENOMIC DNA]</scope>
    <source>
        <strain evidence="4 5">R33</strain>
    </source>
</reference>
<organism evidence="4 5">
    <name type="scientific">Poritiphilus flavus</name>
    <dbReference type="NCBI Taxonomy" id="2697053"/>
    <lineage>
        <taxon>Bacteria</taxon>
        <taxon>Pseudomonadati</taxon>
        <taxon>Bacteroidota</taxon>
        <taxon>Flavobacteriia</taxon>
        <taxon>Flavobacteriales</taxon>
        <taxon>Flavobacteriaceae</taxon>
        <taxon>Poritiphilus</taxon>
    </lineage>
</organism>
<protein>
    <submittedName>
        <fullName evidence="4">GNAT family N-acetyltransferase</fullName>
    </submittedName>
</protein>
<evidence type="ECO:0000259" key="3">
    <source>
        <dbReference type="PROSITE" id="PS51186"/>
    </source>
</evidence>
<dbReference type="EMBL" id="WXYO01000007">
    <property type="protein sequence ID" value="NAS13353.1"/>
    <property type="molecule type" value="Genomic_DNA"/>
</dbReference>
<dbReference type="AlphaFoldDB" id="A0A6L9EFE5"/>
<dbReference type="Gene3D" id="3.40.630.30">
    <property type="match status" value="1"/>
</dbReference>
<keyword evidence="1 4" id="KW-0808">Transferase</keyword>
<keyword evidence="2" id="KW-0012">Acyltransferase</keyword>
<sequence length="147" mass="17046">MINIRKANKSDIPELAPLFDAYRVFYEQKSDLSGAVKFLEDRFYREETVVFLAYSNETAIGFTQLFTSFSSVSMQAVYILNDLFVDHNFRKQGVGELLLNRAKEFCIENNYKGLALETAVDNPAQKLYERLGWVKDSHCFHYFWTAG</sequence>
<dbReference type="InterPro" id="IPR050680">
    <property type="entry name" value="YpeA/RimI_acetyltransf"/>
</dbReference>
<dbReference type="InterPro" id="IPR000182">
    <property type="entry name" value="GNAT_dom"/>
</dbReference>
<keyword evidence="5" id="KW-1185">Reference proteome</keyword>
<accession>A0A6L9EFE5</accession>
<dbReference type="RefSeq" id="WP_161436402.1">
    <property type="nucleotide sequence ID" value="NZ_WXYO01000007.1"/>
</dbReference>
<evidence type="ECO:0000313" key="4">
    <source>
        <dbReference type="EMBL" id="NAS13353.1"/>
    </source>
</evidence>
<proteinExistence type="predicted"/>
<dbReference type="PROSITE" id="PS51186">
    <property type="entry name" value="GNAT"/>
    <property type="match status" value="1"/>
</dbReference>
<gene>
    <name evidence="4" type="ORF">GTQ38_15175</name>
</gene>
<dbReference type="PANTHER" id="PTHR43420">
    <property type="entry name" value="ACETYLTRANSFERASE"/>
    <property type="match status" value="1"/>
</dbReference>
<dbReference type="SUPFAM" id="SSF55729">
    <property type="entry name" value="Acyl-CoA N-acyltransferases (Nat)"/>
    <property type="match status" value="1"/>
</dbReference>
<comment type="caution">
    <text evidence="4">The sequence shown here is derived from an EMBL/GenBank/DDBJ whole genome shotgun (WGS) entry which is preliminary data.</text>
</comment>
<name>A0A6L9EFE5_9FLAO</name>
<dbReference type="Pfam" id="PF00583">
    <property type="entry name" value="Acetyltransf_1"/>
    <property type="match status" value="1"/>
</dbReference>
<evidence type="ECO:0000256" key="2">
    <source>
        <dbReference type="ARBA" id="ARBA00023315"/>
    </source>
</evidence>
<dbReference type="Proteomes" id="UP000475249">
    <property type="component" value="Unassembled WGS sequence"/>
</dbReference>
<dbReference type="InterPro" id="IPR016181">
    <property type="entry name" value="Acyl_CoA_acyltransferase"/>
</dbReference>
<evidence type="ECO:0000256" key="1">
    <source>
        <dbReference type="ARBA" id="ARBA00022679"/>
    </source>
</evidence>
<feature type="domain" description="N-acetyltransferase" evidence="3">
    <location>
        <begin position="2"/>
        <end position="147"/>
    </location>
</feature>
<evidence type="ECO:0000313" key="5">
    <source>
        <dbReference type="Proteomes" id="UP000475249"/>
    </source>
</evidence>
<dbReference type="CDD" id="cd04301">
    <property type="entry name" value="NAT_SF"/>
    <property type="match status" value="1"/>
</dbReference>
<dbReference type="GO" id="GO:0016747">
    <property type="term" value="F:acyltransferase activity, transferring groups other than amino-acyl groups"/>
    <property type="evidence" value="ECO:0007669"/>
    <property type="project" value="InterPro"/>
</dbReference>